<name>A0A9Q5XYC6_SHIBO</name>
<reference evidence="3" key="1">
    <citation type="submission" date="2017-06" db="EMBL/GenBank/DDBJ databases">
        <title>WGS of SAMN07203007.</title>
        <authorList>
            <person name="Fouts D."/>
            <person name="Sutton G."/>
            <person name="Nguyen K."/>
            <person name="Thamlikitkul V."/>
        </authorList>
    </citation>
    <scope>NUCLEOTIDE SEQUENCE [LARGE SCALE GENOMIC DNA]</scope>
    <source>
        <strain evidence="3">ESBL-W3-2</strain>
    </source>
</reference>
<feature type="signal peptide" evidence="1">
    <location>
        <begin position="1"/>
        <end position="18"/>
    </location>
</feature>
<evidence type="ECO:0000313" key="3">
    <source>
        <dbReference type="Proteomes" id="UP000218430"/>
    </source>
</evidence>
<feature type="chain" id="PRO_5040298351" evidence="1">
    <location>
        <begin position="19"/>
        <end position="121"/>
    </location>
</feature>
<gene>
    <name evidence="2" type="ORF">CEH00_12680</name>
</gene>
<organism evidence="2 3">
    <name type="scientific">Shigella boydii</name>
    <dbReference type="NCBI Taxonomy" id="621"/>
    <lineage>
        <taxon>Bacteria</taxon>
        <taxon>Pseudomonadati</taxon>
        <taxon>Pseudomonadota</taxon>
        <taxon>Gammaproteobacteria</taxon>
        <taxon>Enterobacterales</taxon>
        <taxon>Enterobacteriaceae</taxon>
        <taxon>Shigella</taxon>
    </lineage>
</organism>
<evidence type="ECO:0000256" key="1">
    <source>
        <dbReference type="SAM" id="SignalP"/>
    </source>
</evidence>
<dbReference type="EMBL" id="NIYS01000082">
    <property type="protein sequence ID" value="PAY73425.1"/>
    <property type="molecule type" value="Genomic_DNA"/>
</dbReference>
<dbReference type="AlphaFoldDB" id="A0A9Q5XYC6"/>
<accession>A0A9Q5XYC6</accession>
<dbReference type="RefSeq" id="WP_000779869.1">
    <property type="nucleotide sequence ID" value="NZ_NIYS01000082.1"/>
</dbReference>
<sequence>MKLVIAIILMVLAGVCFAEPGDYRLTKGDKEMIESAINDRCQLFKNMQNNKTEGEYIKTICVMVARATVYQRFDDIMALPYQAAVTKILDEGGNDTVIILNAMGVKAGEAAAKAYLGMNFE</sequence>
<dbReference type="Proteomes" id="UP000218430">
    <property type="component" value="Unassembled WGS sequence"/>
</dbReference>
<dbReference type="GeneID" id="75204280"/>
<proteinExistence type="predicted"/>
<comment type="caution">
    <text evidence="2">The sequence shown here is derived from an EMBL/GenBank/DDBJ whole genome shotgun (WGS) entry which is preliminary data.</text>
</comment>
<evidence type="ECO:0000313" key="2">
    <source>
        <dbReference type="EMBL" id="PAY73425.1"/>
    </source>
</evidence>
<keyword evidence="1" id="KW-0732">Signal</keyword>
<protein>
    <submittedName>
        <fullName evidence="2">Uncharacterized protein</fullName>
    </submittedName>
</protein>